<feature type="region of interest" description="Disordered" evidence="6">
    <location>
        <begin position="24"/>
        <end position="49"/>
    </location>
</feature>
<dbReference type="PANTHER" id="PTHR24346">
    <property type="entry name" value="MAP/MICROTUBULE AFFINITY-REGULATING KINASE"/>
    <property type="match status" value="1"/>
</dbReference>
<feature type="region of interest" description="Disordered" evidence="6">
    <location>
        <begin position="340"/>
        <end position="380"/>
    </location>
</feature>
<dbReference type="AlphaFoldDB" id="A0A443SM88"/>
<dbReference type="EMBL" id="NCKV01001275">
    <property type="protein sequence ID" value="RWS28651.1"/>
    <property type="molecule type" value="Genomic_DNA"/>
</dbReference>
<dbReference type="SMART" id="SM00220">
    <property type="entry name" value="S_TKc"/>
    <property type="match status" value="1"/>
</dbReference>
<dbReference type="VEuPathDB" id="VectorBase:LDEU003389"/>
<dbReference type="OrthoDB" id="6489611at2759"/>
<sequence length="380" mass="43121">MSNIRDPKIEEKIAKKLAEWEKAKREEIANEERKKEEAEREKRMKEEKTWLGHMESAAAKIKDAVPTAIANEESLKMREGYEIKRVDVANGRNAKIYRAVDKHGTEMYAKLVMVPGAKKKIADSFREASKCLKYLKSHSHQNVMKIYDIFTTKEKIYVFIEKLNLVKIKGGGTADEATAQKWSKDVASGLHFLHVHGIAHNHLLPENILIDSYDNLKIAGFLSATLSYDSTNKTIRKLDPLDEYFPHDSPERIKGPFDPFKADVFAFGVMIIFFMTREFPFAFAGRDKSNLPLSVQWKLCLRRKKVDISTELKDLLVDLFEVDVDKRPHIRHAAAKEWFTKEIAPTAPPPPESTTPPESQGAAPAPAEPTEPKPESPPTA</sequence>
<name>A0A443SM88_9ACAR</name>
<evidence type="ECO:0000256" key="5">
    <source>
        <dbReference type="ARBA" id="ARBA00022840"/>
    </source>
</evidence>
<dbReference type="SUPFAM" id="SSF56112">
    <property type="entry name" value="Protein kinase-like (PK-like)"/>
    <property type="match status" value="1"/>
</dbReference>
<proteinExistence type="predicted"/>
<keyword evidence="3" id="KW-0547">Nucleotide-binding</keyword>
<evidence type="ECO:0000256" key="3">
    <source>
        <dbReference type="ARBA" id="ARBA00022741"/>
    </source>
</evidence>
<accession>A0A443SM88</accession>
<organism evidence="8 9">
    <name type="scientific">Leptotrombidium deliense</name>
    <dbReference type="NCBI Taxonomy" id="299467"/>
    <lineage>
        <taxon>Eukaryota</taxon>
        <taxon>Metazoa</taxon>
        <taxon>Ecdysozoa</taxon>
        <taxon>Arthropoda</taxon>
        <taxon>Chelicerata</taxon>
        <taxon>Arachnida</taxon>
        <taxon>Acari</taxon>
        <taxon>Acariformes</taxon>
        <taxon>Trombidiformes</taxon>
        <taxon>Prostigmata</taxon>
        <taxon>Anystina</taxon>
        <taxon>Parasitengona</taxon>
        <taxon>Trombiculoidea</taxon>
        <taxon>Trombiculidae</taxon>
        <taxon>Leptotrombidium</taxon>
    </lineage>
</organism>
<dbReference type="PANTHER" id="PTHR24346:SF82">
    <property type="entry name" value="KP78A-RELATED"/>
    <property type="match status" value="1"/>
</dbReference>
<dbReference type="InterPro" id="IPR000719">
    <property type="entry name" value="Prot_kinase_dom"/>
</dbReference>
<evidence type="ECO:0000256" key="4">
    <source>
        <dbReference type="ARBA" id="ARBA00022777"/>
    </source>
</evidence>
<keyword evidence="9" id="KW-1185">Reference proteome</keyword>
<dbReference type="PROSITE" id="PS50011">
    <property type="entry name" value="PROTEIN_KINASE_DOM"/>
    <property type="match status" value="1"/>
</dbReference>
<keyword evidence="2" id="KW-0808">Transferase</keyword>
<dbReference type="GO" id="GO:0035556">
    <property type="term" value="P:intracellular signal transduction"/>
    <property type="evidence" value="ECO:0007669"/>
    <property type="project" value="TreeGrafter"/>
</dbReference>
<dbReference type="GO" id="GO:0004674">
    <property type="term" value="F:protein serine/threonine kinase activity"/>
    <property type="evidence" value="ECO:0007669"/>
    <property type="project" value="UniProtKB-KW"/>
</dbReference>
<evidence type="ECO:0000313" key="9">
    <source>
        <dbReference type="Proteomes" id="UP000288716"/>
    </source>
</evidence>
<dbReference type="Gene3D" id="1.10.510.10">
    <property type="entry name" value="Transferase(Phosphotransferase) domain 1"/>
    <property type="match status" value="1"/>
</dbReference>
<evidence type="ECO:0000256" key="1">
    <source>
        <dbReference type="ARBA" id="ARBA00022527"/>
    </source>
</evidence>
<keyword evidence="1" id="KW-0723">Serine/threonine-protein kinase</keyword>
<keyword evidence="5" id="KW-0067">ATP-binding</keyword>
<protein>
    <submittedName>
        <fullName evidence="8">Serine/threonine-protein kinase-like protein 1</fullName>
    </submittedName>
</protein>
<dbReference type="InterPro" id="IPR011009">
    <property type="entry name" value="Kinase-like_dom_sf"/>
</dbReference>
<feature type="domain" description="Protein kinase" evidence="7">
    <location>
        <begin position="82"/>
        <end position="339"/>
    </location>
</feature>
<dbReference type="GO" id="GO:0005737">
    <property type="term" value="C:cytoplasm"/>
    <property type="evidence" value="ECO:0007669"/>
    <property type="project" value="TreeGrafter"/>
</dbReference>
<comment type="caution">
    <text evidence="8">The sequence shown here is derived from an EMBL/GenBank/DDBJ whole genome shotgun (WGS) entry which is preliminary data.</text>
</comment>
<gene>
    <name evidence="8" type="ORF">B4U80_12779</name>
</gene>
<evidence type="ECO:0000259" key="7">
    <source>
        <dbReference type="PROSITE" id="PS50011"/>
    </source>
</evidence>
<evidence type="ECO:0000256" key="6">
    <source>
        <dbReference type="SAM" id="MobiDB-lite"/>
    </source>
</evidence>
<dbReference type="GO" id="GO:0005524">
    <property type="term" value="F:ATP binding"/>
    <property type="evidence" value="ECO:0007669"/>
    <property type="project" value="UniProtKB-KW"/>
</dbReference>
<feature type="compositionally biased region" description="Low complexity" evidence="6">
    <location>
        <begin position="355"/>
        <end position="365"/>
    </location>
</feature>
<evidence type="ECO:0000313" key="8">
    <source>
        <dbReference type="EMBL" id="RWS28651.1"/>
    </source>
</evidence>
<keyword evidence="4 8" id="KW-0418">Kinase</keyword>
<reference evidence="8 9" key="1">
    <citation type="journal article" date="2018" name="Gigascience">
        <title>Genomes of trombidid mites reveal novel predicted allergens and laterally-transferred genes associated with secondary metabolism.</title>
        <authorList>
            <person name="Dong X."/>
            <person name="Chaisiri K."/>
            <person name="Xia D."/>
            <person name="Armstrong S.D."/>
            <person name="Fang Y."/>
            <person name="Donnelly M.J."/>
            <person name="Kadowaki T."/>
            <person name="McGarry J.W."/>
            <person name="Darby A.C."/>
            <person name="Makepeace B.L."/>
        </authorList>
    </citation>
    <scope>NUCLEOTIDE SEQUENCE [LARGE SCALE GENOMIC DNA]</scope>
    <source>
        <strain evidence="8">UoL-UT</strain>
    </source>
</reference>
<evidence type="ECO:0000256" key="2">
    <source>
        <dbReference type="ARBA" id="ARBA00022679"/>
    </source>
</evidence>
<dbReference type="STRING" id="299467.A0A443SM88"/>
<dbReference type="Pfam" id="PF00069">
    <property type="entry name" value="Pkinase"/>
    <property type="match status" value="1"/>
</dbReference>
<dbReference type="Proteomes" id="UP000288716">
    <property type="component" value="Unassembled WGS sequence"/>
</dbReference>